<feature type="coiled-coil region" evidence="2">
    <location>
        <begin position="258"/>
        <end position="285"/>
    </location>
</feature>
<dbReference type="PANTHER" id="PTHR30337">
    <property type="entry name" value="COMPONENT OF ATP-DEPENDENT DSDNA EXONUCLEASE"/>
    <property type="match status" value="1"/>
</dbReference>
<gene>
    <name evidence="4" type="ORF">ABID56_001623</name>
</gene>
<name>A0ABV2KVB0_9BACI</name>
<sequence length="404" mass="46609">MKETIRFLHTADLHLDSPFKGMRDVPGVILQGIQSATLKAFDRIIETAIHEQVDFVLMVGDVFDVQSASLKSLVTLKRGLSRLDESGIHVYISFGNHDYDMLKKVDLTLPDNTYIFPSEEVTVTTFVKGDTTVYIYGFSYEHRAVTEPKVVSYEPVQADGYHIATLHGSLQTNADHDVYAPFQLEELKAKPFDYWALGHIHKRELLAQRPYIVYPGNIQGRHMKETGEKGCYVVDMSGGQTHLQFHPVHEIVFLDESYTASAQQVDELVHELKEYKQRLRQQHGKVWLRLRLMVHDALMSFSHELSQWLNDHEKEEDDWVWVTELNVTPIVQYDRNQLKQSSQFVGEVLTLLDEKETITPYLSDLLQHRQFKQIIGTFSDDDLNDIRHQAEEVVINQLLSDGRD</sequence>
<dbReference type="CDD" id="cd00840">
    <property type="entry name" value="MPP_Mre11_N"/>
    <property type="match status" value="1"/>
</dbReference>
<dbReference type="InterPro" id="IPR014576">
    <property type="entry name" value="Pesterase_YhaO"/>
</dbReference>
<keyword evidence="5" id="KW-1185">Reference proteome</keyword>
<protein>
    <submittedName>
        <fullName evidence="4">DNA repair exonuclease SbcCD nuclease subunit</fullName>
    </submittedName>
</protein>
<keyword evidence="2" id="KW-0175">Coiled coil</keyword>
<evidence type="ECO:0000256" key="1">
    <source>
        <dbReference type="ARBA" id="ARBA00022801"/>
    </source>
</evidence>
<accession>A0ABV2KVB0</accession>
<dbReference type="GO" id="GO:0004527">
    <property type="term" value="F:exonuclease activity"/>
    <property type="evidence" value="ECO:0007669"/>
    <property type="project" value="UniProtKB-KW"/>
</dbReference>
<dbReference type="Proteomes" id="UP001549167">
    <property type="component" value="Unassembled WGS sequence"/>
</dbReference>
<dbReference type="PIRSF" id="PIRSF033091">
    <property type="entry name" value="Pesterase_YhaO"/>
    <property type="match status" value="1"/>
</dbReference>
<dbReference type="InterPro" id="IPR029052">
    <property type="entry name" value="Metallo-depent_PP-like"/>
</dbReference>
<evidence type="ECO:0000256" key="2">
    <source>
        <dbReference type="SAM" id="Coils"/>
    </source>
</evidence>
<comment type="caution">
    <text evidence="4">The sequence shown here is derived from an EMBL/GenBank/DDBJ whole genome shotgun (WGS) entry which is preliminary data.</text>
</comment>
<dbReference type="SUPFAM" id="SSF56300">
    <property type="entry name" value="Metallo-dependent phosphatases"/>
    <property type="match status" value="1"/>
</dbReference>
<dbReference type="RefSeq" id="WP_354220092.1">
    <property type="nucleotide sequence ID" value="NZ_JBEPMX010000007.1"/>
</dbReference>
<proteinExistence type="predicted"/>
<feature type="domain" description="Calcineurin-like phosphoesterase" evidence="3">
    <location>
        <begin position="5"/>
        <end position="202"/>
    </location>
</feature>
<dbReference type="InterPro" id="IPR004843">
    <property type="entry name" value="Calcineurin-like_PHP"/>
</dbReference>
<dbReference type="InterPro" id="IPR050535">
    <property type="entry name" value="DNA_Repair-Maintenance_Comp"/>
</dbReference>
<dbReference type="Pfam" id="PF00149">
    <property type="entry name" value="Metallophos"/>
    <property type="match status" value="1"/>
</dbReference>
<evidence type="ECO:0000259" key="3">
    <source>
        <dbReference type="Pfam" id="PF00149"/>
    </source>
</evidence>
<dbReference type="EMBL" id="JBEPMX010000007">
    <property type="protein sequence ID" value="MET3683528.1"/>
    <property type="molecule type" value="Genomic_DNA"/>
</dbReference>
<dbReference type="PANTHER" id="PTHR30337:SF7">
    <property type="entry name" value="PHOSPHOESTERASE"/>
    <property type="match status" value="1"/>
</dbReference>
<evidence type="ECO:0000313" key="5">
    <source>
        <dbReference type="Proteomes" id="UP001549167"/>
    </source>
</evidence>
<keyword evidence="4" id="KW-0269">Exonuclease</keyword>
<reference evidence="4 5" key="1">
    <citation type="submission" date="2024-06" db="EMBL/GenBank/DDBJ databases">
        <title>Genomic Encyclopedia of Type Strains, Phase IV (KMG-IV): sequencing the most valuable type-strain genomes for metagenomic binning, comparative biology and taxonomic classification.</title>
        <authorList>
            <person name="Goeker M."/>
        </authorList>
    </citation>
    <scope>NUCLEOTIDE SEQUENCE [LARGE SCALE GENOMIC DNA]</scope>
    <source>
        <strain evidence="4 5">DSM 23520</strain>
    </source>
</reference>
<keyword evidence="4" id="KW-0540">Nuclease</keyword>
<dbReference type="Gene3D" id="3.60.21.10">
    <property type="match status" value="1"/>
</dbReference>
<organism evidence="4 5">
    <name type="scientific">Alkalibacillus flavidus</name>
    <dbReference type="NCBI Taxonomy" id="546021"/>
    <lineage>
        <taxon>Bacteria</taxon>
        <taxon>Bacillati</taxon>
        <taxon>Bacillota</taxon>
        <taxon>Bacilli</taxon>
        <taxon>Bacillales</taxon>
        <taxon>Bacillaceae</taxon>
        <taxon>Alkalibacillus</taxon>
    </lineage>
</organism>
<keyword evidence="1" id="KW-0378">Hydrolase</keyword>
<evidence type="ECO:0000313" key="4">
    <source>
        <dbReference type="EMBL" id="MET3683528.1"/>
    </source>
</evidence>
<dbReference type="InterPro" id="IPR041796">
    <property type="entry name" value="Mre11_N"/>
</dbReference>